<name>A0A553QL00_9TELE</name>
<dbReference type="OrthoDB" id="1597724at2759"/>
<comment type="caution">
    <text evidence="3">The sequence shown here is derived from an EMBL/GenBank/DDBJ whole genome shotgun (WGS) entry which is preliminary data.</text>
</comment>
<dbReference type="GO" id="GO:0005525">
    <property type="term" value="F:GTP binding"/>
    <property type="evidence" value="ECO:0007669"/>
    <property type="project" value="InterPro"/>
</dbReference>
<reference evidence="3 4" key="1">
    <citation type="journal article" date="2019" name="Sci. Data">
        <title>Hybrid genome assembly and annotation of Danionella translucida.</title>
        <authorList>
            <person name="Kadobianskyi M."/>
            <person name="Schulze L."/>
            <person name="Schuelke M."/>
            <person name="Judkewitz B."/>
        </authorList>
    </citation>
    <scope>NUCLEOTIDE SEQUENCE [LARGE SCALE GENOMIC DNA]</scope>
    <source>
        <strain evidence="3 4">Bolton</strain>
    </source>
</reference>
<proteinExistence type="predicted"/>
<dbReference type="PANTHER" id="PTHR14819">
    <property type="entry name" value="GTP-BINDING"/>
    <property type="match status" value="1"/>
</dbReference>
<evidence type="ECO:0000313" key="3">
    <source>
        <dbReference type="EMBL" id="TRY90664.1"/>
    </source>
</evidence>
<dbReference type="STRING" id="623744.A0A553QL00"/>
<dbReference type="SUPFAM" id="SSF52540">
    <property type="entry name" value="P-loop containing nucleoside triphosphate hydrolases"/>
    <property type="match status" value="1"/>
</dbReference>
<evidence type="ECO:0000313" key="4">
    <source>
        <dbReference type="Proteomes" id="UP000316079"/>
    </source>
</evidence>
<keyword evidence="4" id="KW-1185">Reference proteome</keyword>
<dbReference type="PROSITE" id="PS51717">
    <property type="entry name" value="G_VLIG"/>
    <property type="match status" value="1"/>
</dbReference>
<dbReference type="AlphaFoldDB" id="A0A553QL00"/>
<dbReference type="InterPro" id="IPR027417">
    <property type="entry name" value="P-loop_NTPase"/>
</dbReference>
<dbReference type="InterPro" id="IPR058641">
    <property type="entry name" value="GVIN1_dom"/>
</dbReference>
<evidence type="ECO:0000256" key="1">
    <source>
        <dbReference type="SAM" id="MobiDB-lite"/>
    </source>
</evidence>
<dbReference type="Pfam" id="PF25683">
    <property type="entry name" value="URGCP_GTPase"/>
    <property type="match status" value="1"/>
</dbReference>
<organism evidence="3 4">
    <name type="scientific">Danionella cerebrum</name>
    <dbReference type="NCBI Taxonomy" id="2873325"/>
    <lineage>
        <taxon>Eukaryota</taxon>
        <taxon>Metazoa</taxon>
        <taxon>Chordata</taxon>
        <taxon>Craniata</taxon>
        <taxon>Vertebrata</taxon>
        <taxon>Euteleostomi</taxon>
        <taxon>Actinopterygii</taxon>
        <taxon>Neopterygii</taxon>
        <taxon>Teleostei</taxon>
        <taxon>Ostariophysi</taxon>
        <taxon>Cypriniformes</taxon>
        <taxon>Danionidae</taxon>
        <taxon>Danioninae</taxon>
        <taxon>Danionella</taxon>
    </lineage>
</organism>
<dbReference type="Proteomes" id="UP000316079">
    <property type="component" value="Unassembled WGS sequence"/>
</dbReference>
<dbReference type="InterPro" id="IPR030383">
    <property type="entry name" value="G_VLIG_dom"/>
</dbReference>
<gene>
    <name evidence="3" type="ORF">DNTS_010974</name>
</gene>
<feature type="region of interest" description="Disordered" evidence="1">
    <location>
        <begin position="1"/>
        <end position="24"/>
    </location>
</feature>
<feature type="domain" description="VLIG-type G" evidence="2">
    <location>
        <begin position="446"/>
        <end position="687"/>
    </location>
</feature>
<dbReference type="PANTHER" id="PTHR14819:SF5">
    <property type="entry name" value="INTERFERON-INDUCED VERY LARGE GTPASE 1"/>
    <property type="match status" value="1"/>
</dbReference>
<dbReference type="Gene3D" id="3.40.50.300">
    <property type="entry name" value="P-loop containing nucleotide triphosphate hydrolases"/>
    <property type="match status" value="1"/>
</dbReference>
<dbReference type="EMBL" id="SRMA01025831">
    <property type="protein sequence ID" value="TRY90664.1"/>
    <property type="molecule type" value="Genomic_DNA"/>
</dbReference>
<accession>A0A553QL00</accession>
<dbReference type="InterPro" id="IPR052986">
    <property type="entry name" value="VLIG_GTPase"/>
</dbReference>
<sequence>MEEEEDTSTSSSTSTEEGLRSQQTPRKCLEDVLDALGLEYSYWSKVIRDELQVTNLKKLQHLDDDDIQDLVKHTRYRWEEKALKKLISTLEKGTKADETGISSEIQDGALEIKVEELETSLMHHVVEPSKEHMASERTMKATAEGLDSKNKGDAHRIAAKKRNEAELTQELILKINQSLSNESHKQLTKEAVEHGRKQGFVFETETEVEGRKKVKALMEILYGEKTTKEKENTTGLKDTHLPLQGDLWKQWSIKDRAFHCIKVQKNISLEQQRAQLDQEKKKIRADQCERSNENIFMKTFLQYVIDAEEEERMYFLHGFKKSLNEAFTDNLLKLKRQCNKKWLKLTETSKEDRKKHQADLGEISNRAQHATLALHHVFREISQIYECNKCLGKDEIHGIKLEKLPEIGAELMLCGHPLELIDGDVNHVPIDWVTAVLEKLLNKLGNKKVLVVSAVGVQSSGKSTLLNTMFGPNFEVSSGPCTRGAFMHLLPVEQPVNDEVLYEYVLILDIEGLRSTEANPHDVIKKDNELATLIIAISDLTLINIMGENLSEIQNILQVCFQAFLRMKKVRVAANCIFVHQNVSDIAAKEKNQEGRIKLIEKLDEISKAAAEEENQVVSGFNDIIKFDVNNDVLYFKTLFEGDPPMAPPNPSYSQNVQDLKKKVLSVSTWHPNYSGLSLSELIARLKDTWAALLNENFVFNFRNSLELKVYRELEEEFQRWSWKLRKMALETQRTLNCQVKSLVLKEINKSELKSSFHKIHTSIKCDVDEYFRESNYPDILSQWRVSIDRKLEILKEELINETHEAGLKEINIRKLKSDLDEKLRKYETDLVKKGIEFASAGHENDQKEDLIKEQFSQLWIKWTTDLSSKKPKETQTNIESFVETVLLCRFEKHKDAVCKKLEEHFKFDANKHIKRGYFQFLILKKESTEILTASGNRISKKIVDHTSKRIEEKAAKGEEVTENFIQEILEEINERIEKHEESLDFHFTSLYKASISAFICKKSTKRFREINKHFKSENDPLEYMKKKKEHFHQLFKGFCRGAASVQTFVSVFMENLQEAMLHDLYETLSIDTADHLRNHHTALRGNKANLENHILKHLAEKQSFEDYMEYLHKPKSFTHEFIRECVEKKY</sequence>
<evidence type="ECO:0000259" key="2">
    <source>
        <dbReference type="PROSITE" id="PS51717"/>
    </source>
</evidence>
<protein>
    <recommendedName>
        <fullName evidence="2">VLIG-type G domain-containing protein</fullName>
    </recommendedName>
</protein>
<dbReference type="Pfam" id="PF25974">
    <property type="entry name" value="URGCP_9th"/>
    <property type="match status" value="1"/>
</dbReference>